<feature type="chain" id="PRO_5046240516" evidence="2">
    <location>
        <begin position="19"/>
        <end position="432"/>
    </location>
</feature>
<keyword evidence="2" id="KW-0732">Signal</keyword>
<dbReference type="SUPFAM" id="SSF53850">
    <property type="entry name" value="Periplasmic binding protein-like II"/>
    <property type="match status" value="1"/>
</dbReference>
<dbReference type="InterPro" id="IPR050490">
    <property type="entry name" value="Bact_solute-bd_prot1"/>
</dbReference>
<proteinExistence type="predicted"/>
<comment type="caution">
    <text evidence="3">The sequence shown here is derived from an EMBL/GenBank/DDBJ whole genome shotgun (WGS) entry which is preliminary data.</text>
</comment>
<dbReference type="PROSITE" id="PS51257">
    <property type="entry name" value="PROKAR_LIPOPROTEIN"/>
    <property type="match status" value="1"/>
</dbReference>
<evidence type="ECO:0000256" key="2">
    <source>
        <dbReference type="SAM" id="SignalP"/>
    </source>
</evidence>
<dbReference type="Gene3D" id="3.40.190.10">
    <property type="entry name" value="Periplasmic binding protein-like II"/>
    <property type="match status" value="1"/>
</dbReference>
<evidence type="ECO:0000313" key="4">
    <source>
        <dbReference type="Proteomes" id="UP001589619"/>
    </source>
</evidence>
<dbReference type="EMBL" id="JBHMAG010000013">
    <property type="protein sequence ID" value="MFB9753746.1"/>
    <property type="molecule type" value="Genomic_DNA"/>
</dbReference>
<feature type="region of interest" description="Disordered" evidence="1">
    <location>
        <begin position="21"/>
        <end position="40"/>
    </location>
</feature>
<feature type="signal peptide" evidence="2">
    <location>
        <begin position="1"/>
        <end position="18"/>
    </location>
</feature>
<evidence type="ECO:0000256" key="1">
    <source>
        <dbReference type="SAM" id="MobiDB-lite"/>
    </source>
</evidence>
<gene>
    <name evidence="3" type="ORF">ACFFNY_19430</name>
</gene>
<dbReference type="PANTHER" id="PTHR43649">
    <property type="entry name" value="ARABINOSE-BINDING PROTEIN-RELATED"/>
    <property type="match status" value="1"/>
</dbReference>
<name>A0ABV5VZV8_9BACL</name>
<reference evidence="3 4" key="1">
    <citation type="submission" date="2024-09" db="EMBL/GenBank/DDBJ databases">
        <authorList>
            <person name="Sun Q."/>
            <person name="Mori K."/>
        </authorList>
    </citation>
    <scope>NUCLEOTIDE SEQUENCE [LARGE SCALE GENOMIC DNA]</scope>
    <source>
        <strain evidence="3 4">JCM 12520</strain>
    </source>
</reference>
<organism evidence="3 4">
    <name type="scientific">Paenibacillus hodogayensis</name>
    <dbReference type="NCBI Taxonomy" id="279208"/>
    <lineage>
        <taxon>Bacteria</taxon>
        <taxon>Bacillati</taxon>
        <taxon>Bacillota</taxon>
        <taxon>Bacilli</taxon>
        <taxon>Bacillales</taxon>
        <taxon>Paenibacillaceae</taxon>
        <taxon>Paenibacillus</taxon>
    </lineage>
</organism>
<evidence type="ECO:0000313" key="3">
    <source>
        <dbReference type="EMBL" id="MFB9753746.1"/>
    </source>
</evidence>
<dbReference type="Proteomes" id="UP001589619">
    <property type="component" value="Unassembled WGS sequence"/>
</dbReference>
<accession>A0ABV5VZV8</accession>
<dbReference type="RefSeq" id="WP_344914895.1">
    <property type="nucleotide sequence ID" value="NZ_BAAAYO010000014.1"/>
</dbReference>
<dbReference type="InterPro" id="IPR006059">
    <property type="entry name" value="SBP"/>
</dbReference>
<dbReference type="Pfam" id="PF01547">
    <property type="entry name" value="SBP_bac_1"/>
    <property type="match status" value="1"/>
</dbReference>
<sequence length="432" mass="47531">MLRKSMVVLAGISMIVSACNSSGSSTGAGTGTVKSEERPPEPIELVMLQDGATITDDEFANYIAAPVRAKYPHITITMMRNNKGNEGLSNLISSGSFPDLIFTTYPQIKINRELGTAQDLNDMIQKFKMDTGKFDPAALQTSKIYGNSDHLFALPFSLNFLATFYNKDLFDKFGVAYPKEGITWDEAIQLSKSFDRTLENISYRGLMTNGASDLSTQLSLPYVNAGTNKAQLTTDGWKRLLDLLKAINDVPGNKGATLDHFLKDQTLAMVASYDARFAALEKLQGTSGQFNWNVTQYPSYPDKPNVSLASSGHFLIVSSLGKHKEEAFQVVDLLTSDDIQKLITENGRFTSLKNETIKSLYGKNMKSMQGKDIKAVFKSAFSPPFPPTKYDSFVITRLNEAVKKVTNGETDINSALREAEEAANRDIAAQPK</sequence>
<dbReference type="PANTHER" id="PTHR43649:SF12">
    <property type="entry name" value="DIACETYLCHITOBIOSE BINDING PROTEIN DASA"/>
    <property type="match status" value="1"/>
</dbReference>
<keyword evidence="4" id="KW-1185">Reference proteome</keyword>
<protein>
    <submittedName>
        <fullName evidence="3">ABC transporter substrate-binding protein</fullName>
    </submittedName>
</protein>